<accession>A0A2M8LEI6</accession>
<keyword evidence="1" id="KW-0472">Membrane</keyword>
<keyword evidence="1" id="KW-1133">Transmembrane helix</keyword>
<evidence type="ECO:0000256" key="1">
    <source>
        <dbReference type="SAM" id="Phobius"/>
    </source>
</evidence>
<evidence type="ECO:0000313" key="3">
    <source>
        <dbReference type="Proteomes" id="UP000231152"/>
    </source>
</evidence>
<name>A0A2M8LEI6_9BACT</name>
<sequence>MRLPNVNISRQHLWMMAFVTIVFAVPVGIILPNALQIKSTANAIYSQYYFLEERNRLGYDIRKASKDYGQALPYIDQLESLSIAKGDELTFITAVESLADDYKVTVSLNLSLDKATSERNGHLPFTLLVNGTFAHTMTYLGALRTLPMTTSITKLSIAKKTFSAKDRSLSSADLISATLEGFVYRTTVATTAK</sequence>
<dbReference type="EMBL" id="PFET01000009">
    <property type="protein sequence ID" value="PJE75835.1"/>
    <property type="molecule type" value="Genomic_DNA"/>
</dbReference>
<proteinExistence type="predicted"/>
<keyword evidence="1" id="KW-0812">Transmembrane</keyword>
<reference evidence="2 3" key="1">
    <citation type="submission" date="2017-09" db="EMBL/GenBank/DDBJ databases">
        <title>Depth-based differentiation of microbial function through sediment-hosted aquifers and enrichment of novel symbionts in the deep terrestrial subsurface.</title>
        <authorList>
            <person name="Probst A.J."/>
            <person name="Ladd B."/>
            <person name="Jarett J.K."/>
            <person name="Geller-Mcgrath D.E."/>
            <person name="Sieber C.M."/>
            <person name="Emerson J.B."/>
            <person name="Anantharaman K."/>
            <person name="Thomas B.C."/>
            <person name="Malmstrom R."/>
            <person name="Stieglmeier M."/>
            <person name="Klingl A."/>
            <person name="Woyke T."/>
            <person name="Ryan C.M."/>
            <person name="Banfield J.F."/>
        </authorList>
    </citation>
    <scope>NUCLEOTIDE SEQUENCE [LARGE SCALE GENOMIC DNA]</scope>
    <source>
        <strain evidence="2">CG10_big_fil_rev_8_21_14_0_10_48_11</strain>
    </source>
</reference>
<evidence type="ECO:0000313" key="2">
    <source>
        <dbReference type="EMBL" id="PJE75835.1"/>
    </source>
</evidence>
<organism evidence="2 3">
    <name type="scientific">Candidatus Uhrbacteria bacterium CG10_big_fil_rev_8_21_14_0_10_48_11</name>
    <dbReference type="NCBI Taxonomy" id="1975037"/>
    <lineage>
        <taxon>Bacteria</taxon>
        <taxon>Candidatus Uhriibacteriota</taxon>
    </lineage>
</organism>
<dbReference type="AlphaFoldDB" id="A0A2M8LEI6"/>
<feature type="transmembrane region" description="Helical" evidence="1">
    <location>
        <begin position="12"/>
        <end position="31"/>
    </location>
</feature>
<protein>
    <submittedName>
        <fullName evidence="2">Uncharacterized protein</fullName>
    </submittedName>
</protein>
<comment type="caution">
    <text evidence="2">The sequence shown here is derived from an EMBL/GenBank/DDBJ whole genome shotgun (WGS) entry which is preliminary data.</text>
</comment>
<gene>
    <name evidence="2" type="ORF">COV04_02730</name>
</gene>
<dbReference type="Proteomes" id="UP000231152">
    <property type="component" value="Unassembled WGS sequence"/>
</dbReference>